<dbReference type="eggNOG" id="KOG3509">
    <property type="taxonomic scope" value="Eukaryota"/>
</dbReference>
<proteinExistence type="predicted"/>
<name>T1FAQ8_HELRO</name>
<dbReference type="Pfam" id="PF00053">
    <property type="entry name" value="EGF_laminin"/>
    <property type="match status" value="1"/>
</dbReference>
<dbReference type="CDD" id="cd00055">
    <property type="entry name" value="EGF_Lam"/>
    <property type="match status" value="1"/>
</dbReference>
<dbReference type="CTD" id="20205907"/>
<keyword evidence="3 4" id="KW-1015">Disulfide bond</keyword>
<dbReference type="PROSITE" id="PS51465">
    <property type="entry name" value="KAZAL_2"/>
    <property type="match status" value="1"/>
</dbReference>
<keyword evidence="1" id="KW-0646">Protease inhibitor</keyword>
<evidence type="ECO:0000256" key="2">
    <source>
        <dbReference type="ARBA" id="ARBA00022900"/>
    </source>
</evidence>
<dbReference type="AlphaFoldDB" id="T1FAQ8"/>
<evidence type="ECO:0008006" key="10">
    <source>
        <dbReference type="Google" id="ProtNLM"/>
    </source>
</evidence>
<feature type="disulfide bond" evidence="4">
    <location>
        <begin position="132"/>
        <end position="144"/>
    </location>
</feature>
<feature type="domain" description="Kazal-like" evidence="6">
    <location>
        <begin position="13"/>
        <end position="67"/>
    </location>
</feature>
<evidence type="ECO:0000313" key="9">
    <source>
        <dbReference type="Proteomes" id="UP000015101"/>
    </source>
</evidence>
<dbReference type="Pfam" id="PF07648">
    <property type="entry name" value="Kazal_2"/>
    <property type="match status" value="1"/>
</dbReference>
<dbReference type="RefSeq" id="XP_009022196.1">
    <property type="nucleotide sequence ID" value="XM_009023948.1"/>
</dbReference>
<reference evidence="9" key="1">
    <citation type="submission" date="2012-12" db="EMBL/GenBank/DDBJ databases">
        <authorList>
            <person name="Hellsten U."/>
            <person name="Grimwood J."/>
            <person name="Chapman J.A."/>
            <person name="Shapiro H."/>
            <person name="Aerts A."/>
            <person name="Otillar R.P."/>
            <person name="Terry A.Y."/>
            <person name="Boore J.L."/>
            <person name="Simakov O."/>
            <person name="Marletaz F."/>
            <person name="Cho S.-J."/>
            <person name="Edsinger-Gonzales E."/>
            <person name="Havlak P."/>
            <person name="Kuo D.-H."/>
            <person name="Larsson T."/>
            <person name="Lv J."/>
            <person name="Arendt D."/>
            <person name="Savage R."/>
            <person name="Osoegawa K."/>
            <person name="de Jong P."/>
            <person name="Lindberg D.R."/>
            <person name="Seaver E.C."/>
            <person name="Weisblat D.A."/>
            <person name="Putnam N.H."/>
            <person name="Grigoriev I.V."/>
            <person name="Rokhsar D.S."/>
        </authorList>
    </citation>
    <scope>NUCLEOTIDE SEQUENCE</scope>
</reference>
<dbReference type="SUPFAM" id="SSF100895">
    <property type="entry name" value="Kazal-type serine protease inhibitors"/>
    <property type="match status" value="1"/>
</dbReference>
<dbReference type="InterPro" id="IPR002049">
    <property type="entry name" value="LE_dom"/>
</dbReference>
<dbReference type="InterPro" id="IPR036058">
    <property type="entry name" value="Kazal_dom_sf"/>
</dbReference>
<keyword evidence="9" id="KW-1185">Reference proteome</keyword>
<dbReference type="GO" id="GO:0005576">
    <property type="term" value="C:extracellular region"/>
    <property type="evidence" value="ECO:0000318"/>
    <property type="project" value="GO_Central"/>
</dbReference>
<dbReference type="KEGG" id="hro:HELRODRAFT_176620"/>
<evidence type="ECO:0000256" key="3">
    <source>
        <dbReference type="ARBA" id="ARBA00023157"/>
    </source>
</evidence>
<dbReference type="SMART" id="SM00280">
    <property type="entry name" value="KAZAL"/>
    <property type="match status" value="1"/>
</dbReference>
<evidence type="ECO:0000313" key="8">
    <source>
        <dbReference type="EnsemblMetazoa" id="HelroP176620"/>
    </source>
</evidence>
<dbReference type="HOGENOM" id="CLU_1588286_0_0_1"/>
<dbReference type="Gene3D" id="3.30.60.30">
    <property type="match status" value="1"/>
</dbReference>
<evidence type="ECO:0000256" key="4">
    <source>
        <dbReference type="PROSITE-ProRule" id="PRU00460"/>
    </source>
</evidence>
<dbReference type="InterPro" id="IPR050653">
    <property type="entry name" value="Prot_Inhib_GrowthFact_Antg"/>
</dbReference>
<reference evidence="7 9" key="2">
    <citation type="journal article" date="2013" name="Nature">
        <title>Insights into bilaterian evolution from three spiralian genomes.</title>
        <authorList>
            <person name="Simakov O."/>
            <person name="Marletaz F."/>
            <person name="Cho S.J."/>
            <person name="Edsinger-Gonzales E."/>
            <person name="Havlak P."/>
            <person name="Hellsten U."/>
            <person name="Kuo D.H."/>
            <person name="Larsson T."/>
            <person name="Lv J."/>
            <person name="Arendt D."/>
            <person name="Savage R."/>
            <person name="Osoegawa K."/>
            <person name="de Jong P."/>
            <person name="Grimwood J."/>
            <person name="Chapman J.A."/>
            <person name="Shapiro H."/>
            <person name="Aerts A."/>
            <person name="Otillar R.P."/>
            <person name="Terry A.Y."/>
            <person name="Boore J.L."/>
            <person name="Grigoriev I.V."/>
            <person name="Lindberg D.R."/>
            <person name="Seaver E.C."/>
            <person name="Weisblat D.A."/>
            <person name="Putnam N.H."/>
            <person name="Rokhsar D.S."/>
        </authorList>
    </citation>
    <scope>NUCLEOTIDE SEQUENCE</scope>
</reference>
<dbReference type="PROSITE" id="PS50027">
    <property type="entry name" value="EGF_LAM_2"/>
    <property type="match status" value="1"/>
</dbReference>
<dbReference type="SUPFAM" id="SSF57196">
    <property type="entry name" value="EGF/Laminin"/>
    <property type="match status" value="1"/>
</dbReference>
<feature type="disulfide bond" evidence="4">
    <location>
        <begin position="153"/>
        <end position="162"/>
    </location>
</feature>
<dbReference type="EnsemblMetazoa" id="HelroT176620">
    <property type="protein sequence ID" value="HelroP176620"/>
    <property type="gene ID" value="HelroG176620"/>
</dbReference>
<reference evidence="8" key="3">
    <citation type="submission" date="2015-06" db="UniProtKB">
        <authorList>
            <consortium name="EnsemblMetazoa"/>
        </authorList>
    </citation>
    <scope>IDENTIFICATION</scope>
</reference>
<comment type="caution">
    <text evidence="4">Lacks conserved residue(s) required for the propagation of feature annotation.</text>
</comment>
<dbReference type="GeneID" id="20205907"/>
<protein>
    <recommendedName>
        <fullName evidence="10">Kazal-like domain-containing protein</fullName>
    </recommendedName>
</protein>
<dbReference type="GO" id="GO:0030154">
    <property type="term" value="P:cell differentiation"/>
    <property type="evidence" value="ECO:0000318"/>
    <property type="project" value="GO_Central"/>
</dbReference>
<dbReference type="InParanoid" id="T1FAQ8"/>
<keyword evidence="2" id="KW-0722">Serine protease inhibitor</keyword>
<evidence type="ECO:0000259" key="5">
    <source>
        <dbReference type="PROSITE" id="PS50027"/>
    </source>
</evidence>
<dbReference type="Gene3D" id="2.10.25.10">
    <property type="entry name" value="Laminin"/>
    <property type="match status" value="1"/>
</dbReference>
<accession>T1FAQ8</accession>
<evidence type="ECO:0000259" key="6">
    <source>
        <dbReference type="PROSITE" id="PS51465"/>
    </source>
</evidence>
<dbReference type="OrthoDB" id="88853at2759"/>
<feature type="disulfide bond" evidence="4">
    <location>
        <begin position="134"/>
        <end position="151"/>
    </location>
</feature>
<evidence type="ECO:0000313" key="7">
    <source>
        <dbReference type="EMBL" id="ESN99852.1"/>
    </source>
</evidence>
<dbReference type="GO" id="GO:0004867">
    <property type="term" value="F:serine-type endopeptidase inhibitor activity"/>
    <property type="evidence" value="ECO:0007669"/>
    <property type="project" value="UniProtKB-KW"/>
</dbReference>
<keyword evidence="4" id="KW-0424">Laminin EGF-like domain</keyword>
<dbReference type="PANTHER" id="PTHR10913:SF45">
    <property type="entry name" value="FOLLISTATIN, ISOFORM A-RELATED"/>
    <property type="match status" value="1"/>
</dbReference>
<dbReference type="EMBL" id="AMQM01005775">
    <property type="status" value="NOT_ANNOTATED_CDS"/>
    <property type="molecule type" value="Genomic_DNA"/>
</dbReference>
<evidence type="ECO:0000256" key="1">
    <source>
        <dbReference type="ARBA" id="ARBA00022690"/>
    </source>
</evidence>
<gene>
    <name evidence="8" type="primary">20205907</name>
    <name evidence="7" type="ORF">HELRODRAFT_176620</name>
</gene>
<dbReference type="EMBL" id="KB097070">
    <property type="protein sequence ID" value="ESN99852.1"/>
    <property type="molecule type" value="Genomic_DNA"/>
</dbReference>
<sequence length="168" mass="18815">MVVCRFGAVCDSTDVRPQCTCWHNCSYHFQPVCGDDLKTYMNECHLKLQSCWKNSEIKIKANTACESKHASSNNISSSNNINNNNNNNIINNSNNNININKNNNKNNYINNNININNYINCTLVGKSCSERCGCNPIGSYGQWCHPISKQCTCRPGVGGLKCDRWLAV</sequence>
<dbReference type="Proteomes" id="UP000015101">
    <property type="component" value="Unassembled WGS sequence"/>
</dbReference>
<dbReference type="InterPro" id="IPR002350">
    <property type="entry name" value="Kazal_dom"/>
</dbReference>
<dbReference type="CDD" id="cd00104">
    <property type="entry name" value="KAZAL_FS"/>
    <property type="match status" value="1"/>
</dbReference>
<dbReference type="PANTHER" id="PTHR10913">
    <property type="entry name" value="FOLLISTATIN-RELATED"/>
    <property type="match status" value="1"/>
</dbReference>
<feature type="domain" description="Laminin EGF-like" evidence="5">
    <location>
        <begin position="132"/>
        <end position="168"/>
    </location>
</feature>
<organism evidence="8 9">
    <name type="scientific">Helobdella robusta</name>
    <name type="common">Californian leech</name>
    <dbReference type="NCBI Taxonomy" id="6412"/>
    <lineage>
        <taxon>Eukaryota</taxon>
        <taxon>Metazoa</taxon>
        <taxon>Spiralia</taxon>
        <taxon>Lophotrochozoa</taxon>
        <taxon>Annelida</taxon>
        <taxon>Clitellata</taxon>
        <taxon>Hirudinea</taxon>
        <taxon>Rhynchobdellida</taxon>
        <taxon>Glossiphoniidae</taxon>
        <taxon>Helobdella</taxon>
    </lineage>
</organism>